<accession>A0ABY3YLS3</accession>
<evidence type="ECO:0000259" key="2">
    <source>
        <dbReference type="Pfam" id="PF04773"/>
    </source>
</evidence>
<keyword evidence="5" id="KW-1185">Reference proteome</keyword>
<feature type="domain" description="FecR protein" evidence="2">
    <location>
        <begin position="175"/>
        <end position="265"/>
    </location>
</feature>
<organism evidence="4 5">
    <name type="scientific">Zhouia spongiae</name>
    <dbReference type="NCBI Taxonomy" id="2202721"/>
    <lineage>
        <taxon>Bacteria</taxon>
        <taxon>Pseudomonadati</taxon>
        <taxon>Bacteroidota</taxon>
        <taxon>Flavobacteriia</taxon>
        <taxon>Flavobacteriales</taxon>
        <taxon>Flavobacteriaceae</taxon>
        <taxon>Zhouia</taxon>
    </lineage>
</organism>
<keyword evidence="1" id="KW-0472">Membrane</keyword>
<feature type="domain" description="Protein FecR C-terminal" evidence="3">
    <location>
        <begin position="315"/>
        <end position="385"/>
    </location>
</feature>
<dbReference type="PANTHER" id="PTHR30273:SF2">
    <property type="entry name" value="PROTEIN FECR"/>
    <property type="match status" value="1"/>
</dbReference>
<evidence type="ECO:0000313" key="4">
    <source>
        <dbReference type="EMBL" id="UNY98563.1"/>
    </source>
</evidence>
<dbReference type="InterPro" id="IPR032508">
    <property type="entry name" value="FecR_C"/>
</dbReference>
<dbReference type="PANTHER" id="PTHR30273">
    <property type="entry name" value="PERIPLASMIC SIGNAL SENSOR AND SIGMA FACTOR ACTIVATOR FECR-RELATED"/>
    <property type="match status" value="1"/>
</dbReference>
<protein>
    <submittedName>
        <fullName evidence="4">DUF4974 domain-containing protein</fullName>
    </submittedName>
</protein>
<dbReference type="EMBL" id="CP094326">
    <property type="protein sequence ID" value="UNY98563.1"/>
    <property type="molecule type" value="Genomic_DNA"/>
</dbReference>
<evidence type="ECO:0000256" key="1">
    <source>
        <dbReference type="SAM" id="Phobius"/>
    </source>
</evidence>
<dbReference type="Proteomes" id="UP000829476">
    <property type="component" value="Chromosome"/>
</dbReference>
<name>A0ABY3YLS3_9FLAO</name>
<gene>
    <name evidence="4" type="ORF">MQE36_15965</name>
</gene>
<dbReference type="Pfam" id="PF04773">
    <property type="entry name" value="FecR"/>
    <property type="match status" value="1"/>
</dbReference>
<feature type="transmembrane region" description="Helical" evidence="1">
    <location>
        <begin position="82"/>
        <end position="103"/>
    </location>
</feature>
<sequence length="386" mass="43802">MDKTKVENIIVKFLNGNASLEDKELLHEWIAEGSKNKKIFEEYVGTDYLLDVVSVNQDLKKIKSDLLIKIRSDKKEGTKRRIFGVLKYAAVVTVVLSIGYGVYNNFKADNIIIVPEEAIILKTGDGSIKNLDEISEGIVYNDQGIVIGNHQKGELIYSDSLANNDHSYNEILVPFGRRFNITLSDGTRVFLNAGTSLRYPVHFTDGENRRVYLEGEAYFDVVRDTLSPFIVNTGLVDVRVLGTTFNVSSYEEDDEINVTLVEGAVAMYAEDGAQEEHKHLVLDPGLMGIYDKIIKNLNVKAVNTSLYTSWTHGEVIFRNESFENILRKLERFYNVTIVNNNEVLATENFNAHINLQEETIQEVLDYFNEIYSVDYKISKDNTIIIN</sequence>
<keyword evidence="1" id="KW-1133">Transmembrane helix</keyword>
<evidence type="ECO:0000259" key="3">
    <source>
        <dbReference type="Pfam" id="PF16344"/>
    </source>
</evidence>
<keyword evidence="1" id="KW-0812">Transmembrane</keyword>
<dbReference type="RefSeq" id="WP_242936969.1">
    <property type="nucleotide sequence ID" value="NZ_CP094326.1"/>
</dbReference>
<dbReference type="InterPro" id="IPR012373">
    <property type="entry name" value="Ferrdict_sens_TM"/>
</dbReference>
<evidence type="ECO:0000313" key="5">
    <source>
        <dbReference type="Proteomes" id="UP000829476"/>
    </source>
</evidence>
<proteinExistence type="predicted"/>
<dbReference type="Pfam" id="PF16344">
    <property type="entry name" value="FecR_C"/>
    <property type="match status" value="1"/>
</dbReference>
<dbReference type="Gene3D" id="2.60.120.1440">
    <property type="match status" value="1"/>
</dbReference>
<dbReference type="PIRSF" id="PIRSF018266">
    <property type="entry name" value="FecR"/>
    <property type="match status" value="1"/>
</dbReference>
<reference evidence="4 5" key="1">
    <citation type="journal article" date="2018" name="Int. J. Syst. Evol. Microbiol.">
        <title>Zhouia spongiae sp. nov., isolated from a marine sponge.</title>
        <authorList>
            <person name="Zhuang L."/>
            <person name="Lin B."/>
            <person name="Qin F."/>
            <person name="Luo L."/>
        </authorList>
    </citation>
    <scope>NUCLEOTIDE SEQUENCE [LARGE SCALE GENOMIC DNA]</scope>
    <source>
        <strain evidence="4 5">HN-Y44</strain>
    </source>
</reference>
<dbReference type="InterPro" id="IPR006860">
    <property type="entry name" value="FecR"/>
</dbReference>
<dbReference type="Gene3D" id="3.55.50.30">
    <property type="match status" value="1"/>
</dbReference>